<proteinExistence type="predicted"/>
<protein>
    <submittedName>
        <fullName evidence="4">HTH-type transcriptional activator RhaR</fullName>
    </submittedName>
</protein>
<dbReference type="Pfam" id="PF12833">
    <property type="entry name" value="HTH_18"/>
    <property type="match status" value="1"/>
</dbReference>
<evidence type="ECO:0000256" key="1">
    <source>
        <dbReference type="ARBA" id="ARBA00023015"/>
    </source>
</evidence>
<name>A0A517DW39_9FIRM</name>
<dbReference type="EMBL" id="CP036259">
    <property type="protein sequence ID" value="QDR81572.1"/>
    <property type="molecule type" value="Genomic_DNA"/>
</dbReference>
<dbReference type="KEGG" id="sted:SPTER_29580"/>
<reference evidence="4 5" key="1">
    <citation type="submission" date="2019-02" db="EMBL/GenBank/DDBJ databases">
        <title>Closed genome of Sporomusa termitida DSM 4440.</title>
        <authorList>
            <person name="Poehlein A."/>
            <person name="Daniel R."/>
        </authorList>
    </citation>
    <scope>NUCLEOTIDE SEQUENCE [LARGE SCALE GENOMIC DNA]</scope>
    <source>
        <strain evidence="4 5">DSM 4440</strain>
    </source>
</reference>
<sequence length="321" mass="36768">MKHLQNNFLYYGDVVINQQSNHCVVYALKNAEAAGRITSYQVFPGIRLTYNDFHTDKCPDHMIPDQDVKDILEINHCREGRFECEFVNGMYAYLSEGDLAVNPIVNNRIAHASFPLEHYHGVSVWIELEVAAQMISTVLKDISIDLYGLRDKLCAGERCFVIRAKESIQHIFSELYTIPEAIKYGYFKLKVLELLLFLSALDTAEQWEERPYFPKSQVNKIKEIKQLLTQHIEYHFTLEELSKRFAISLTAMNSCFKAVYGMSIYAYIRTYRMQAAAAMLLQTQDSVTVIAGNVGYDNASKFAGAFKSVMQASPSVYRKSR</sequence>
<evidence type="ECO:0000313" key="5">
    <source>
        <dbReference type="Proteomes" id="UP000320776"/>
    </source>
</evidence>
<dbReference type="InterPro" id="IPR018060">
    <property type="entry name" value="HTH_AraC"/>
</dbReference>
<dbReference type="InterPro" id="IPR053142">
    <property type="entry name" value="PchR_regulatory_protein"/>
</dbReference>
<keyword evidence="2" id="KW-0804">Transcription</keyword>
<feature type="domain" description="HTH araC/xylS-type" evidence="3">
    <location>
        <begin position="222"/>
        <end position="320"/>
    </location>
</feature>
<dbReference type="PANTHER" id="PTHR47893:SF1">
    <property type="entry name" value="REGULATORY PROTEIN PCHR"/>
    <property type="match status" value="1"/>
</dbReference>
<dbReference type="GO" id="GO:0003700">
    <property type="term" value="F:DNA-binding transcription factor activity"/>
    <property type="evidence" value="ECO:0007669"/>
    <property type="project" value="InterPro"/>
</dbReference>
<evidence type="ECO:0000313" key="4">
    <source>
        <dbReference type="EMBL" id="QDR81572.1"/>
    </source>
</evidence>
<gene>
    <name evidence="4" type="primary">rhaR_11</name>
    <name evidence="4" type="ORF">SPTER_29580</name>
</gene>
<dbReference type="GO" id="GO:0043565">
    <property type="term" value="F:sequence-specific DNA binding"/>
    <property type="evidence" value="ECO:0007669"/>
    <property type="project" value="InterPro"/>
</dbReference>
<evidence type="ECO:0000256" key="2">
    <source>
        <dbReference type="ARBA" id="ARBA00023163"/>
    </source>
</evidence>
<dbReference type="AlphaFoldDB" id="A0A517DW39"/>
<dbReference type="OrthoDB" id="9772607at2"/>
<keyword evidence="5" id="KW-1185">Reference proteome</keyword>
<keyword evidence="1" id="KW-0805">Transcription regulation</keyword>
<organism evidence="4 5">
    <name type="scientific">Sporomusa termitida</name>
    <dbReference type="NCBI Taxonomy" id="2377"/>
    <lineage>
        <taxon>Bacteria</taxon>
        <taxon>Bacillati</taxon>
        <taxon>Bacillota</taxon>
        <taxon>Negativicutes</taxon>
        <taxon>Selenomonadales</taxon>
        <taxon>Sporomusaceae</taxon>
        <taxon>Sporomusa</taxon>
    </lineage>
</organism>
<dbReference type="PROSITE" id="PS01124">
    <property type="entry name" value="HTH_ARAC_FAMILY_2"/>
    <property type="match status" value="1"/>
</dbReference>
<dbReference type="SUPFAM" id="SSF46689">
    <property type="entry name" value="Homeodomain-like"/>
    <property type="match status" value="2"/>
</dbReference>
<evidence type="ECO:0000259" key="3">
    <source>
        <dbReference type="PROSITE" id="PS01124"/>
    </source>
</evidence>
<dbReference type="RefSeq" id="WP_144351049.1">
    <property type="nucleotide sequence ID" value="NZ_CP036259.1"/>
</dbReference>
<dbReference type="PANTHER" id="PTHR47893">
    <property type="entry name" value="REGULATORY PROTEIN PCHR"/>
    <property type="match status" value="1"/>
</dbReference>
<dbReference type="SMART" id="SM00342">
    <property type="entry name" value="HTH_ARAC"/>
    <property type="match status" value="1"/>
</dbReference>
<accession>A0A517DW39</accession>
<dbReference type="Gene3D" id="1.10.10.60">
    <property type="entry name" value="Homeodomain-like"/>
    <property type="match status" value="2"/>
</dbReference>
<dbReference type="Proteomes" id="UP000320776">
    <property type="component" value="Chromosome"/>
</dbReference>
<dbReference type="InterPro" id="IPR009057">
    <property type="entry name" value="Homeodomain-like_sf"/>
</dbReference>